<evidence type="ECO:0000256" key="1">
    <source>
        <dbReference type="ARBA" id="ARBA00023002"/>
    </source>
</evidence>
<dbReference type="Gene3D" id="1.10.1040.10">
    <property type="entry name" value="N-(1-d-carboxylethyl)-l-norvaline Dehydrogenase, domain 2"/>
    <property type="match status" value="1"/>
</dbReference>
<dbReference type="InterPro" id="IPR013328">
    <property type="entry name" value="6PGD_dom2"/>
</dbReference>
<dbReference type="PROSITE" id="PS00895">
    <property type="entry name" value="3_HYDROXYISOBUT_DH"/>
    <property type="match status" value="1"/>
</dbReference>
<feature type="domain" description="3-hydroxyisobutyrate dehydrogenase-like NAD-binding" evidence="5">
    <location>
        <begin position="166"/>
        <end position="285"/>
    </location>
</feature>
<dbReference type="InterPro" id="IPR002204">
    <property type="entry name" value="3-OH-isobutyrate_DH-rel_CS"/>
</dbReference>
<dbReference type="InterPro" id="IPR015815">
    <property type="entry name" value="HIBADH-related"/>
</dbReference>
<dbReference type="AlphaFoldDB" id="A0A2U2AM93"/>
<dbReference type="SUPFAM" id="SSF51735">
    <property type="entry name" value="NAD(P)-binding Rossmann-fold domains"/>
    <property type="match status" value="1"/>
</dbReference>
<dbReference type="EMBL" id="QEWR01000002">
    <property type="protein sequence ID" value="PWD84340.1"/>
    <property type="molecule type" value="Genomic_DNA"/>
</dbReference>
<protein>
    <submittedName>
        <fullName evidence="6">3-hydroxyisobutyrate dehydrogenase</fullName>
    </submittedName>
</protein>
<evidence type="ECO:0000256" key="3">
    <source>
        <dbReference type="PIRSR" id="PIRSR000103-1"/>
    </source>
</evidence>
<feature type="active site" evidence="3">
    <location>
        <position position="172"/>
    </location>
</feature>
<dbReference type="GO" id="GO:0051287">
    <property type="term" value="F:NAD binding"/>
    <property type="evidence" value="ECO:0007669"/>
    <property type="project" value="InterPro"/>
</dbReference>
<dbReference type="PIRSF" id="PIRSF000103">
    <property type="entry name" value="HIBADH"/>
    <property type="match status" value="1"/>
</dbReference>
<dbReference type="InterPro" id="IPR008927">
    <property type="entry name" value="6-PGluconate_DH-like_C_sf"/>
</dbReference>
<dbReference type="SUPFAM" id="SSF48179">
    <property type="entry name" value="6-phosphogluconate dehydrogenase C-terminal domain-like"/>
    <property type="match status" value="1"/>
</dbReference>
<evidence type="ECO:0000313" key="7">
    <source>
        <dbReference type="Proteomes" id="UP000244948"/>
    </source>
</evidence>
<dbReference type="GO" id="GO:0016054">
    <property type="term" value="P:organic acid catabolic process"/>
    <property type="evidence" value="ECO:0007669"/>
    <property type="project" value="UniProtKB-ARBA"/>
</dbReference>
<dbReference type="GO" id="GO:0050661">
    <property type="term" value="F:NADP binding"/>
    <property type="evidence" value="ECO:0007669"/>
    <property type="project" value="InterPro"/>
</dbReference>
<reference evidence="6 7" key="1">
    <citation type="journal article" date="2018" name="Genome Announc.">
        <title>Ignatzschineria cameli sp. nov., isolated from necrotic foot tissue of dromedaries (Camelus dromedarius) and associated maggots (Wohlfahrtia species) in Dubai.</title>
        <authorList>
            <person name="Tsang C.C."/>
            <person name="Tang J.Y."/>
            <person name="Fong J.Y."/>
            <person name="Kinne J."/>
            <person name="Lee H.H."/>
            <person name="Joseph M."/>
            <person name="Jose S."/>
            <person name="Schuster R.K."/>
            <person name="Tang Y."/>
            <person name="Sivakumar S."/>
            <person name="Chen J.H."/>
            <person name="Teng J.L."/>
            <person name="Lau S.K."/>
            <person name="Wernery U."/>
            <person name="Woo P.C."/>
        </authorList>
    </citation>
    <scope>NUCLEOTIDE SEQUENCE [LARGE SCALE GENOMIC DNA]</scope>
    <source>
        <strain evidence="6 7">KCTC 22643</strain>
    </source>
</reference>
<evidence type="ECO:0000313" key="6">
    <source>
        <dbReference type="EMBL" id="PWD84340.1"/>
    </source>
</evidence>
<dbReference type="PANTHER" id="PTHR22981:SF7">
    <property type="entry name" value="3-HYDROXYISOBUTYRATE DEHYDROGENASE, MITOCHONDRIAL"/>
    <property type="match status" value="1"/>
</dbReference>
<keyword evidence="7" id="KW-1185">Reference proteome</keyword>
<dbReference type="PANTHER" id="PTHR22981">
    <property type="entry name" value="3-HYDROXYISOBUTYRATE DEHYDROGENASE-RELATED"/>
    <property type="match status" value="1"/>
</dbReference>
<proteinExistence type="predicted"/>
<dbReference type="InterPro" id="IPR036291">
    <property type="entry name" value="NAD(P)-bd_dom_sf"/>
</dbReference>
<dbReference type="Proteomes" id="UP000244948">
    <property type="component" value="Unassembled WGS sequence"/>
</dbReference>
<evidence type="ECO:0000259" key="4">
    <source>
        <dbReference type="Pfam" id="PF03446"/>
    </source>
</evidence>
<organism evidence="6 7">
    <name type="scientific">Ignatzschineria indica</name>
    <dbReference type="NCBI Taxonomy" id="472583"/>
    <lineage>
        <taxon>Bacteria</taxon>
        <taxon>Pseudomonadati</taxon>
        <taxon>Pseudomonadota</taxon>
        <taxon>Gammaproteobacteria</taxon>
        <taxon>Cardiobacteriales</taxon>
        <taxon>Ignatzschineriaceae</taxon>
        <taxon>Ignatzschineria</taxon>
    </lineage>
</organism>
<sequence length="293" mass="31484">MDQEILKDVAIIGLGNMGLGMAKNLLSKGYRVSGFDLSEAARNSAMDAGVKILPVEELVAGRRILLLSLPKAEHVLACSYEIEKWGEKGLVVIDTSTSTPDVTREIYQRFIEKEMLFVDAPVSGGPKGALTGTMTMVVGADRWLFEALLPLLKAMSSTQVHVGKAGAGNIVKICNNLLIAAHLITTAEALSLATKAGVEPEAFLAGINKGSGRSAASEVNFPLWVLNGAFDSGFTMGLMRKDVGLAESLMEEMGMELPLSQEIIALWENSRTLLEDHADFNEIVKQSDSKIYG</sequence>
<feature type="domain" description="6-phosphogluconate dehydrogenase NADP-binding" evidence="4">
    <location>
        <begin position="8"/>
        <end position="163"/>
    </location>
</feature>
<dbReference type="InterPro" id="IPR006115">
    <property type="entry name" value="6PGDH_NADP-bd"/>
</dbReference>
<dbReference type="GO" id="GO:0016616">
    <property type="term" value="F:oxidoreductase activity, acting on the CH-OH group of donors, NAD or NADP as acceptor"/>
    <property type="evidence" value="ECO:0007669"/>
    <property type="project" value="TreeGrafter"/>
</dbReference>
<keyword evidence="1" id="KW-0560">Oxidoreductase</keyword>
<evidence type="ECO:0000259" key="5">
    <source>
        <dbReference type="Pfam" id="PF14833"/>
    </source>
</evidence>
<gene>
    <name evidence="6" type="ORF">DC082_02005</name>
</gene>
<keyword evidence="2" id="KW-0520">NAD</keyword>
<dbReference type="InterPro" id="IPR029154">
    <property type="entry name" value="HIBADH-like_NADP-bd"/>
</dbReference>
<dbReference type="Pfam" id="PF03446">
    <property type="entry name" value="NAD_binding_2"/>
    <property type="match status" value="1"/>
</dbReference>
<comment type="caution">
    <text evidence="6">The sequence shown here is derived from an EMBL/GenBank/DDBJ whole genome shotgun (WGS) entry which is preliminary data.</text>
</comment>
<name>A0A2U2AM93_9GAMM</name>
<accession>A0A2U2AM93</accession>
<dbReference type="Gene3D" id="3.40.50.720">
    <property type="entry name" value="NAD(P)-binding Rossmann-like Domain"/>
    <property type="match status" value="1"/>
</dbReference>
<dbReference type="Pfam" id="PF14833">
    <property type="entry name" value="NAD_binding_11"/>
    <property type="match status" value="1"/>
</dbReference>
<evidence type="ECO:0000256" key="2">
    <source>
        <dbReference type="ARBA" id="ARBA00023027"/>
    </source>
</evidence>